<gene>
    <name evidence="8" type="primary">folB</name>
    <name evidence="8" type="ORF">GCWU000325_00775</name>
</gene>
<dbReference type="NCBIfam" id="TIGR00525">
    <property type="entry name" value="folB"/>
    <property type="match status" value="1"/>
</dbReference>
<evidence type="ECO:0000256" key="3">
    <source>
        <dbReference type="ARBA" id="ARBA00005708"/>
    </source>
</evidence>
<comment type="caution">
    <text evidence="8">The sequence shown here is derived from an EMBL/GenBank/DDBJ whole genome shotgun (WGS) entry which is preliminary data.</text>
</comment>
<dbReference type="UniPathway" id="UPA00077">
    <property type="reaction ID" value="UER00154"/>
</dbReference>
<dbReference type="GO" id="GO:0046656">
    <property type="term" value="P:folic acid biosynthetic process"/>
    <property type="evidence" value="ECO:0007669"/>
    <property type="project" value="UniProtKB-UniRule"/>
</dbReference>
<evidence type="ECO:0000256" key="1">
    <source>
        <dbReference type="ARBA" id="ARBA00001353"/>
    </source>
</evidence>
<name>C9LEZ4_9BACT</name>
<evidence type="ECO:0000259" key="7">
    <source>
        <dbReference type="SMART" id="SM00905"/>
    </source>
</evidence>
<dbReference type="PANTHER" id="PTHR42844:SF1">
    <property type="entry name" value="DIHYDRONEOPTERIN ALDOLASE 1-RELATED"/>
    <property type="match status" value="1"/>
</dbReference>
<dbReference type="SUPFAM" id="SSF55620">
    <property type="entry name" value="Tetrahydrobiopterin biosynthesis enzymes-like"/>
    <property type="match status" value="1"/>
</dbReference>
<organism evidence="8 9">
    <name type="scientific">Alloprevotella tannerae ATCC 51259</name>
    <dbReference type="NCBI Taxonomy" id="626522"/>
    <lineage>
        <taxon>Bacteria</taxon>
        <taxon>Pseudomonadati</taxon>
        <taxon>Bacteroidota</taxon>
        <taxon>Bacteroidia</taxon>
        <taxon>Bacteroidales</taxon>
        <taxon>Prevotellaceae</taxon>
        <taxon>Alloprevotella</taxon>
    </lineage>
</organism>
<dbReference type="STRING" id="626522.GCWU000325_00775"/>
<dbReference type="InterPro" id="IPR043133">
    <property type="entry name" value="GTP-CH-I_C/QueF"/>
</dbReference>
<dbReference type="EC" id="4.1.2.25" evidence="6"/>
<dbReference type="Gene3D" id="3.30.1130.10">
    <property type="match status" value="1"/>
</dbReference>
<proteinExistence type="inferred from homology"/>
<evidence type="ECO:0000313" key="9">
    <source>
        <dbReference type="Proteomes" id="UP000003460"/>
    </source>
</evidence>
<evidence type="ECO:0000313" key="8">
    <source>
        <dbReference type="EMBL" id="EEX72313.1"/>
    </source>
</evidence>
<comment type="pathway">
    <text evidence="2 6">Cofactor biosynthesis; tetrahydrofolate biosynthesis; 2-amino-4-hydroxy-6-hydroxymethyl-7,8-dihydropteridine diphosphate from 7,8-dihydroneopterin triphosphate: step 3/4.</text>
</comment>
<sequence>MHIHPTEIRLSDLRFRAYHGVLPQERVVGNDYCVNLSLTLSAVADATYTDQLEGTVNYAEAYQIVQAEMAAPSALLEHVAQRILTRLFNRFDLVEKAAVEVIKINPPFSADGAKAAVCLTATR</sequence>
<reference evidence="8" key="1">
    <citation type="submission" date="2009-09" db="EMBL/GenBank/DDBJ databases">
        <authorList>
            <person name="Weinstock G."/>
            <person name="Sodergren E."/>
            <person name="Clifton S."/>
            <person name="Fulton L."/>
            <person name="Fulton B."/>
            <person name="Courtney L."/>
            <person name="Fronick C."/>
            <person name="Harrison M."/>
            <person name="Strong C."/>
            <person name="Farmer C."/>
            <person name="Delahaunty K."/>
            <person name="Markovic C."/>
            <person name="Hall O."/>
            <person name="Minx P."/>
            <person name="Tomlinson C."/>
            <person name="Mitreva M."/>
            <person name="Nelson J."/>
            <person name="Hou S."/>
            <person name="Wollam A."/>
            <person name="Pepin K.H."/>
            <person name="Johnson M."/>
            <person name="Bhonagiri V."/>
            <person name="Nash W.E."/>
            <person name="Warren W."/>
            <person name="Chinwalla A."/>
            <person name="Mardis E.R."/>
            <person name="Wilson R.K."/>
        </authorList>
    </citation>
    <scope>NUCLEOTIDE SEQUENCE [LARGE SCALE GENOMIC DNA]</scope>
    <source>
        <strain evidence="8">ATCC 51259</strain>
    </source>
</reference>
<dbReference type="InterPro" id="IPR006156">
    <property type="entry name" value="Dihydroneopterin_aldolase"/>
</dbReference>
<dbReference type="HOGENOM" id="CLU_112632_1_2_10"/>
<comment type="function">
    <text evidence="6">Catalyzes the conversion of 7,8-dihydroneopterin to 6-hydroxymethyl-7,8-dihydropterin.</text>
</comment>
<evidence type="ECO:0000256" key="5">
    <source>
        <dbReference type="ARBA" id="ARBA00023239"/>
    </source>
</evidence>
<evidence type="ECO:0000256" key="4">
    <source>
        <dbReference type="ARBA" id="ARBA00022909"/>
    </source>
</evidence>
<dbReference type="eggNOG" id="COG1539">
    <property type="taxonomic scope" value="Bacteria"/>
</dbReference>
<dbReference type="Proteomes" id="UP000003460">
    <property type="component" value="Unassembled WGS sequence"/>
</dbReference>
<dbReference type="OrthoDB" id="9803748at2"/>
<dbReference type="InterPro" id="IPR006157">
    <property type="entry name" value="FolB_dom"/>
</dbReference>
<dbReference type="PANTHER" id="PTHR42844">
    <property type="entry name" value="DIHYDRONEOPTERIN ALDOLASE 1-RELATED"/>
    <property type="match status" value="1"/>
</dbReference>
<feature type="domain" description="Dihydroneopterin aldolase/epimerase" evidence="7">
    <location>
        <begin position="8"/>
        <end position="121"/>
    </location>
</feature>
<dbReference type="RefSeq" id="WP_006254553.1">
    <property type="nucleotide sequence ID" value="NZ_GG700642.1"/>
</dbReference>
<comment type="similarity">
    <text evidence="3 6">Belongs to the DHNA family.</text>
</comment>
<dbReference type="EMBL" id="ACIJ02000016">
    <property type="protein sequence ID" value="EEX72313.1"/>
    <property type="molecule type" value="Genomic_DNA"/>
</dbReference>
<protein>
    <recommendedName>
        <fullName evidence="6">7,8-dihydroneopterin aldolase</fullName>
        <ecNumber evidence="6">4.1.2.25</ecNumber>
    </recommendedName>
</protein>
<accession>C9LEZ4</accession>
<evidence type="ECO:0000256" key="6">
    <source>
        <dbReference type="RuleBase" id="RU362079"/>
    </source>
</evidence>
<dbReference type="AlphaFoldDB" id="C9LEZ4"/>
<dbReference type="GO" id="GO:0046654">
    <property type="term" value="P:tetrahydrofolate biosynthetic process"/>
    <property type="evidence" value="ECO:0007669"/>
    <property type="project" value="UniProtKB-UniRule"/>
</dbReference>
<dbReference type="GO" id="GO:0005737">
    <property type="term" value="C:cytoplasm"/>
    <property type="evidence" value="ECO:0007669"/>
    <property type="project" value="TreeGrafter"/>
</dbReference>
<keyword evidence="9" id="KW-1185">Reference proteome</keyword>
<dbReference type="SMART" id="SM00905">
    <property type="entry name" value="FolB"/>
    <property type="match status" value="1"/>
</dbReference>
<comment type="catalytic activity">
    <reaction evidence="1 6">
        <text>7,8-dihydroneopterin = 6-hydroxymethyl-7,8-dihydropterin + glycolaldehyde</text>
        <dbReference type="Rhea" id="RHEA:10540"/>
        <dbReference type="ChEBI" id="CHEBI:17001"/>
        <dbReference type="ChEBI" id="CHEBI:17071"/>
        <dbReference type="ChEBI" id="CHEBI:44841"/>
        <dbReference type="EC" id="4.1.2.25"/>
    </reaction>
</comment>
<keyword evidence="5 6" id="KW-0456">Lyase</keyword>
<dbReference type="NCBIfam" id="TIGR00526">
    <property type="entry name" value="folB_dom"/>
    <property type="match status" value="1"/>
</dbReference>
<keyword evidence="4 6" id="KW-0289">Folate biosynthesis</keyword>
<evidence type="ECO:0000256" key="2">
    <source>
        <dbReference type="ARBA" id="ARBA00005013"/>
    </source>
</evidence>
<dbReference type="GeneID" id="84575919"/>
<dbReference type="Pfam" id="PF02152">
    <property type="entry name" value="FolB"/>
    <property type="match status" value="1"/>
</dbReference>
<dbReference type="GO" id="GO:0004150">
    <property type="term" value="F:dihydroneopterin aldolase activity"/>
    <property type="evidence" value="ECO:0007669"/>
    <property type="project" value="UniProtKB-UniRule"/>
</dbReference>